<feature type="transmembrane region" description="Helical" evidence="1">
    <location>
        <begin position="76"/>
        <end position="98"/>
    </location>
</feature>
<dbReference type="RefSeq" id="WP_149334049.1">
    <property type="nucleotide sequence ID" value="NZ_BJJW01000004.1"/>
</dbReference>
<accession>A0A5A5TXY7</accession>
<keyword evidence="1" id="KW-0812">Transmembrane</keyword>
<evidence type="ECO:0000256" key="1">
    <source>
        <dbReference type="SAM" id="Phobius"/>
    </source>
</evidence>
<gene>
    <name evidence="2" type="ORF">LCIT_06890</name>
</gene>
<dbReference type="Proteomes" id="UP000323274">
    <property type="component" value="Unassembled WGS sequence"/>
</dbReference>
<proteinExistence type="predicted"/>
<comment type="caution">
    <text evidence="2">The sequence shown here is derived from an EMBL/GenBank/DDBJ whole genome shotgun (WGS) entry which is preliminary data.</text>
</comment>
<name>A0A5A5TXY7_LEUCI</name>
<dbReference type="AlphaFoldDB" id="A0A5A5TXY7"/>
<organism evidence="2 3">
    <name type="scientific">Leuconostoc citreum</name>
    <dbReference type="NCBI Taxonomy" id="33964"/>
    <lineage>
        <taxon>Bacteria</taxon>
        <taxon>Bacillati</taxon>
        <taxon>Bacillota</taxon>
        <taxon>Bacilli</taxon>
        <taxon>Lactobacillales</taxon>
        <taxon>Lactobacillaceae</taxon>
        <taxon>Leuconostoc</taxon>
    </lineage>
</organism>
<feature type="transmembrane region" description="Helical" evidence="1">
    <location>
        <begin position="21"/>
        <end position="43"/>
    </location>
</feature>
<sequence length="110" mass="12760">MLKKILKEIDQYSRLFYHHVALPYLLWLGLEMFLLLILVLSQLSALDNMTAMKEISESTKQFNQQNLAINFHAIKMMFFGLLGIPFGGVVVRGIFYGIDYYGKIRKGNRL</sequence>
<keyword evidence="1" id="KW-0472">Membrane</keyword>
<protein>
    <submittedName>
        <fullName evidence="2">Uncharacterized protein</fullName>
    </submittedName>
</protein>
<keyword evidence="1" id="KW-1133">Transmembrane helix</keyword>
<reference evidence="2 3" key="1">
    <citation type="submission" date="2019-04" db="EMBL/GenBank/DDBJ databases">
        <title>A pseudo-fructophilic Leuconostoc citreum strain F192-5 isolated from peel of satsuma mandarin: the first report for isolation and characterization of strain-dependent fructophilic-like characteristics.</title>
        <authorList>
            <person name="Maeno S."/>
            <person name="Tanizawa Y."/>
            <person name="Kajikawa A."/>
            <person name="Kanesaki Y."/>
            <person name="Kubota E."/>
            <person name="Arita M."/>
            <person name="Leon D."/>
            <person name="Endo A."/>
        </authorList>
    </citation>
    <scope>NUCLEOTIDE SEQUENCE [LARGE SCALE GENOMIC DNA]</scope>
    <source>
        <strain evidence="2 3">F192-5</strain>
    </source>
</reference>
<dbReference type="EMBL" id="BJJW01000004">
    <property type="protein sequence ID" value="GDZ83447.1"/>
    <property type="molecule type" value="Genomic_DNA"/>
</dbReference>
<evidence type="ECO:0000313" key="3">
    <source>
        <dbReference type="Proteomes" id="UP000323274"/>
    </source>
</evidence>
<evidence type="ECO:0000313" key="2">
    <source>
        <dbReference type="EMBL" id="GDZ83447.1"/>
    </source>
</evidence>